<feature type="coiled-coil region" evidence="19">
    <location>
        <begin position="172"/>
        <end position="199"/>
    </location>
</feature>
<evidence type="ECO:0000256" key="4">
    <source>
        <dbReference type="ARBA" id="ARBA00022490"/>
    </source>
</evidence>
<evidence type="ECO:0000256" key="17">
    <source>
        <dbReference type="ARBA" id="ARBA00066015"/>
    </source>
</evidence>
<dbReference type="VEuPathDB" id="HostDB:LOC118667948"/>
<accession>A0A7J7UEH7</accession>
<keyword evidence="4" id="KW-0963">Cytoplasm</keyword>
<dbReference type="PANTHER" id="PTHR15715">
    <property type="entry name" value="CENTROSOMAL PROTEIN OF 170 KDA"/>
    <property type="match status" value="1"/>
</dbReference>
<dbReference type="GO" id="GO:0072659">
    <property type="term" value="P:protein localization to plasma membrane"/>
    <property type="evidence" value="ECO:0007669"/>
    <property type="project" value="TreeGrafter"/>
</dbReference>
<evidence type="ECO:0000256" key="5">
    <source>
        <dbReference type="ARBA" id="ARBA00022553"/>
    </source>
</evidence>
<keyword evidence="8 21" id="KW-1133">Transmembrane helix</keyword>
<evidence type="ECO:0000256" key="8">
    <source>
        <dbReference type="ARBA" id="ARBA00022989"/>
    </source>
</evidence>
<evidence type="ECO:0000256" key="12">
    <source>
        <dbReference type="ARBA" id="ARBA00023212"/>
    </source>
</evidence>
<dbReference type="AlphaFoldDB" id="A0A7J7UEH7"/>
<dbReference type="PANTHER" id="PTHR15715:SF22">
    <property type="entry name" value="SARCOLEMMAL MEMBRANE-ASSOCIATED PROTEIN"/>
    <property type="match status" value="1"/>
</dbReference>
<evidence type="ECO:0000256" key="20">
    <source>
        <dbReference type="SAM" id="MobiDB-lite"/>
    </source>
</evidence>
<evidence type="ECO:0000259" key="22">
    <source>
        <dbReference type="PROSITE" id="PS50006"/>
    </source>
</evidence>
<name>A0A7J7UEH7_MYOMY</name>
<evidence type="ECO:0000313" key="23">
    <source>
        <dbReference type="EMBL" id="KAF6311224.1"/>
    </source>
</evidence>
<keyword evidence="12" id="KW-0206">Cytoskeleton</keyword>
<dbReference type="EMBL" id="JABWUV010000013">
    <property type="protein sequence ID" value="KAF6311224.1"/>
    <property type="molecule type" value="Genomic_DNA"/>
</dbReference>
<comment type="similarity">
    <text evidence="16">Belongs to the SLMAP family.</text>
</comment>
<evidence type="ECO:0000256" key="2">
    <source>
        <dbReference type="ARBA" id="ARBA00004300"/>
    </source>
</evidence>
<feature type="coiled-coil region" evidence="19">
    <location>
        <begin position="454"/>
        <end position="527"/>
    </location>
</feature>
<evidence type="ECO:0000256" key="9">
    <source>
        <dbReference type="ARBA" id="ARBA00023054"/>
    </source>
</evidence>
<evidence type="ECO:0000256" key="11">
    <source>
        <dbReference type="ARBA" id="ARBA00023136"/>
    </source>
</evidence>
<dbReference type="CDD" id="cd22679">
    <property type="entry name" value="FHA_SLMAP"/>
    <property type="match status" value="1"/>
</dbReference>
<keyword evidence="7" id="KW-0256">Endoplasmic reticulum</keyword>
<evidence type="ECO:0000256" key="21">
    <source>
        <dbReference type="SAM" id="Phobius"/>
    </source>
</evidence>
<reference evidence="23 24" key="1">
    <citation type="journal article" date="2020" name="Nature">
        <title>Six reference-quality genomes reveal evolution of bat adaptations.</title>
        <authorList>
            <person name="Jebb D."/>
            <person name="Huang Z."/>
            <person name="Pippel M."/>
            <person name="Hughes G.M."/>
            <person name="Lavrichenko K."/>
            <person name="Devanna P."/>
            <person name="Winkler S."/>
            <person name="Jermiin L.S."/>
            <person name="Skirmuntt E.C."/>
            <person name="Katzourakis A."/>
            <person name="Burkitt-Gray L."/>
            <person name="Ray D.A."/>
            <person name="Sullivan K.A.M."/>
            <person name="Roscito J.G."/>
            <person name="Kirilenko B.M."/>
            <person name="Davalos L.M."/>
            <person name="Corthals A.P."/>
            <person name="Power M.L."/>
            <person name="Jones G."/>
            <person name="Ransome R.D."/>
            <person name="Dechmann D.K.N."/>
            <person name="Locatelli A.G."/>
            <person name="Puechmaille S.J."/>
            <person name="Fedrigo O."/>
            <person name="Jarvis E.D."/>
            <person name="Hiller M."/>
            <person name="Vernes S.C."/>
            <person name="Myers E.W."/>
            <person name="Teeling E.C."/>
        </authorList>
    </citation>
    <scope>NUCLEOTIDE SEQUENCE [LARGE SCALE GENOMIC DNA]</scope>
    <source>
        <strain evidence="23">MMyoMyo1</strain>
        <tissue evidence="23">Flight muscle</tissue>
    </source>
</reference>
<dbReference type="PROSITE" id="PS50006">
    <property type="entry name" value="FHA_DOMAIN"/>
    <property type="match status" value="1"/>
</dbReference>
<dbReference type="GO" id="GO:0005789">
    <property type="term" value="C:endoplasmic reticulum membrane"/>
    <property type="evidence" value="ECO:0007669"/>
    <property type="project" value="UniProtKB-SubCell"/>
</dbReference>
<keyword evidence="24" id="KW-1185">Reference proteome</keyword>
<dbReference type="Gene3D" id="2.60.200.20">
    <property type="match status" value="1"/>
</dbReference>
<evidence type="ECO:0000256" key="15">
    <source>
        <dbReference type="ARBA" id="ARBA00060409"/>
    </source>
</evidence>
<dbReference type="CDD" id="cd21911">
    <property type="entry name" value="CC1_SLMAP"/>
    <property type="match status" value="1"/>
</dbReference>
<evidence type="ECO:0000256" key="7">
    <source>
        <dbReference type="ARBA" id="ARBA00022824"/>
    </source>
</evidence>
<comment type="subunit">
    <text evidence="17">Homodimer. Interacts with myosin. Interacts with SIKE1 and both associate with the STRIPAK core complex composed of PP2A catalytic and scaffolding subunits, the striatins (PP2A regulatory subunits), the striatin-associated proteins MOB4, STRIP1 and STRIP2, PDCD10 and members of the STE20 kinases, such as STK24 and STK26. Interacts (via FHA domain) with STK3 (when phosphorylated); the interaction associates STK3 with the STRIPAK complex.</text>
</comment>
<comment type="subcellular location">
    <subcellularLocation>
        <location evidence="15">Cell membrane</location>
        <location evidence="15">Sarcolemma</location>
        <topology evidence="15">Single-pass type IV membrane protein</topology>
    </subcellularLocation>
    <subcellularLocation>
        <location evidence="2">Cytoplasm</location>
        <location evidence="2">Cytoskeleton</location>
        <location evidence="2">Microtubule organizing center</location>
        <location evidence="2">Centrosome</location>
    </subcellularLocation>
    <subcellularLocation>
        <location evidence="1">Endoplasmic reticulum membrane</location>
        <topology evidence="1">Single-pass type IV membrane protein</topology>
    </subcellularLocation>
    <subcellularLocation>
        <location evidence="13">Mitochondrion membrane</location>
        <topology evidence="13">Single-pass type IV membrane protein</topology>
    </subcellularLocation>
</comment>
<dbReference type="GO" id="GO:0005813">
    <property type="term" value="C:centrosome"/>
    <property type="evidence" value="ECO:0007669"/>
    <property type="project" value="UniProtKB-SubCell"/>
</dbReference>
<evidence type="ECO:0000256" key="6">
    <source>
        <dbReference type="ARBA" id="ARBA00022692"/>
    </source>
</evidence>
<keyword evidence="9 19" id="KW-0175">Coiled coil</keyword>
<keyword evidence="10" id="KW-0496">Mitochondrion</keyword>
<evidence type="ECO:0000256" key="18">
    <source>
        <dbReference type="ARBA" id="ARBA00074026"/>
    </source>
</evidence>
<organism evidence="23 24">
    <name type="scientific">Myotis myotis</name>
    <name type="common">Greater mouse-eared bat</name>
    <name type="synonym">Vespertilio myotis</name>
    <dbReference type="NCBI Taxonomy" id="51298"/>
    <lineage>
        <taxon>Eukaryota</taxon>
        <taxon>Metazoa</taxon>
        <taxon>Chordata</taxon>
        <taxon>Craniata</taxon>
        <taxon>Vertebrata</taxon>
        <taxon>Euteleostomi</taxon>
        <taxon>Mammalia</taxon>
        <taxon>Eutheria</taxon>
        <taxon>Laurasiatheria</taxon>
        <taxon>Chiroptera</taxon>
        <taxon>Yangochiroptera</taxon>
        <taxon>Vespertilionidae</taxon>
        <taxon>Myotis</taxon>
    </lineage>
</organism>
<dbReference type="SMART" id="SM00240">
    <property type="entry name" value="FHA"/>
    <property type="match status" value="1"/>
</dbReference>
<feature type="coiled-coil region" evidence="19">
    <location>
        <begin position="233"/>
        <end position="380"/>
    </location>
</feature>
<proteinExistence type="inferred from homology"/>
<dbReference type="GO" id="GO:0031966">
    <property type="term" value="C:mitochondrial membrane"/>
    <property type="evidence" value="ECO:0007669"/>
    <property type="project" value="UniProtKB-SubCell"/>
</dbReference>
<keyword evidence="11 21" id="KW-0472">Membrane</keyword>
<feature type="coiled-coil region" evidence="19">
    <location>
        <begin position="564"/>
        <end position="757"/>
    </location>
</feature>
<gene>
    <name evidence="23" type="ORF">mMyoMyo1_017919</name>
</gene>
<dbReference type="FunFam" id="2.60.200.20:FF:000003">
    <property type="entry name" value="sarcolemmal membrane-associated protein isoform X2"/>
    <property type="match status" value="1"/>
</dbReference>
<evidence type="ECO:0000256" key="13">
    <source>
        <dbReference type="ARBA" id="ARBA00046294"/>
    </source>
</evidence>
<keyword evidence="5" id="KW-0597">Phosphoprotein</keyword>
<evidence type="ECO:0000256" key="10">
    <source>
        <dbReference type="ARBA" id="ARBA00023128"/>
    </source>
</evidence>
<dbReference type="GO" id="GO:0042383">
    <property type="term" value="C:sarcolemma"/>
    <property type="evidence" value="ECO:0007669"/>
    <property type="project" value="UniProtKB-SubCell"/>
</dbReference>
<dbReference type="Proteomes" id="UP000527355">
    <property type="component" value="Unassembled WGS sequence"/>
</dbReference>
<dbReference type="Pfam" id="PF00498">
    <property type="entry name" value="FHA"/>
    <property type="match status" value="1"/>
</dbReference>
<evidence type="ECO:0000313" key="24">
    <source>
        <dbReference type="Proteomes" id="UP000527355"/>
    </source>
</evidence>
<dbReference type="GO" id="GO:1900825">
    <property type="term" value="P:regulation of membrane depolarization during cardiac muscle cell action potential"/>
    <property type="evidence" value="ECO:0007669"/>
    <property type="project" value="TreeGrafter"/>
</dbReference>
<evidence type="ECO:0000256" key="1">
    <source>
        <dbReference type="ARBA" id="ARBA00004163"/>
    </source>
</evidence>
<feature type="transmembrane region" description="Helical" evidence="21">
    <location>
        <begin position="763"/>
        <end position="782"/>
    </location>
</feature>
<dbReference type="InterPro" id="IPR008984">
    <property type="entry name" value="SMAD_FHA_dom_sf"/>
</dbReference>
<protein>
    <recommendedName>
        <fullName evidence="18">Sarcolemmal membrane-associated protein</fullName>
    </recommendedName>
</protein>
<dbReference type="InterPro" id="IPR000253">
    <property type="entry name" value="FHA_dom"/>
</dbReference>
<feature type="domain" description="FHA" evidence="22">
    <location>
        <begin position="28"/>
        <end position="85"/>
    </location>
</feature>
<sequence length="790" mass="90853">MPSALAIFTCRPNSHPFQERHVYLDEPIKIGRSVARCRPAQNNATFDCKVLSRNHALVWFDHKTGKFYLQDTKSSNGTFINSQRLSRGSEESPPCEILSGDIIQFGVDVTENTRKVTHGCIVSTIKLFLPDGMEARLRSDVIHAPLPSPVDKVAANTPSMYSQELFQLSQYLQEALHREQMLEQKLATLQRLLAITQEASDTSWQALIDEDRLLSRLEVMGNQLQACSKNQTEDSLRKELIALQEDKHNYEMTAKESLRRVLQEKIEVVRKLSEVERSLSNTEDECTHLKEMNERTQEELRELANKYNGAVNEIKDLSDKLKIAEGKQEEIQQKGQAEKKELQHKIDEMEEKEQELQAKIEALQADNDFTNERLTALQEKLIVEGHLTKVVEETKLSKENQARAKESDLSDTLSPSKEKSSDDATDAQMDEQDLNEPLAKVSLLKDDSQGAQSEIEAKQEIQHLRKELIEAQELARASKQKCFELQALLEEERKAYRNQIEESTKQIQVLQAQLQRLHINIENLRDEKDSEITSTRDELLSARDEILLLHQAAEKAASERDTDIASLQEELKKVRGELERWRKAASEYEKEITSLQNSFQLRCQQCEDQQREEATRLQGELEKLRKEWKLLETECHSLKKENVLLSSELQRQEKELHNSQKQSLELTSDLGILQMTRKELENQMGSLKEQHLRDSTDLKTLLSKAENQAKDVQKEYEKTQTVLSELKLKFEMTEQEKQSITDELKQCKDNLKLLREKGNNKPWPWMPMLAALVAVTAIVLYVPGLARASP</sequence>
<dbReference type="InterPro" id="IPR051176">
    <property type="entry name" value="Cent_Immune-Sig_Mod"/>
</dbReference>
<dbReference type="SUPFAM" id="SSF49879">
    <property type="entry name" value="SMAD/FHA domain"/>
    <property type="match status" value="1"/>
</dbReference>
<comment type="caution">
    <text evidence="23">The sequence shown here is derived from an EMBL/GenBank/DDBJ whole genome shotgun (WGS) entry which is preliminary data.</text>
</comment>
<evidence type="ECO:0000256" key="19">
    <source>
        <dbReference type="SAM" id="Coils"/>
    </source>
</evidence>
<feature type="region of interest" description="Disordered" evidence="20">
    <location>
        <begin position="398"/>
        <end position="429"/>
    </location>
</feature>
<evidence type="ECO:0000256" key="3">
    <source>
        <dbReference type="ARBA" id="ARBA00022475"/>
    </source>
</evidence>
<keyword evidence="6 21" id="KW-0812">Transmembrane</keyword>
<feature type="compositionally biased region" description="Basic and acidic residues" evidence="20">
    <location>
        <begin position="398"/>
        <end position="408"/>
    </location>
</feature>
<evidence type="ECO:0000256" key="16">
    <source>
        <dbReference type="ARBA" id="ARBA00061687"/>
    </source>
</evidence>
<comment type="function">
    <text evidence="14">Associates with the striatin-interacting phosphatase and kinase (STRIPAK) core complex, forming the extended (SIKE1:SLMAP)STRIPAK complex. The (SIKE1:SLMAP)STRIPAK complex dephosphorylates STK3 leading to the inhibition of Hippo signaling and the control of cell growth. May play a role during myoblast fusion.</text>
</comment>
<evidence type="ECO:0000256" key="14">
    <source>
        <dbReference type="ARBA" id="ARBA00057671"/>
    </source>
</evidence>
<keyword evidence="3" id="KW-1003">Cell membrane</keyword>